<dbReference type="Gene3D" id="3.40.50.300">
    <property type="entry name" value="P-loop containing nucleotide triphosphate hydrolases"/>
    <property type="match status" value="1"/>
</dbReference>
<evidence type="ECO:0000313" key="10">
    <source>
        <dbReference type="EMBL" id="MEH2559546.1"/>
    </source>
</evidence>
<dbReference type="GO" id="GO:0003887">
    <property type="term" value="F:DNA-directed DNA polymerase activity"/>
    <property type="evidence" value="ECO:0007669"/>
    <property type="project" value="UniProtKB-EC"/>
</dbReference>
<dbReference type="EMBL" id="JAZHRV010000001">
    <property type="protein sequence ID" value="MEH2559546.1"/>
    <property type="molecule type" value="Genomic_DNA"/>
</dbReference>
<dbReference type="PANTHER" id="PTHR34388:SF1">
    <property type="entry name" value="DNA POLYMERASE III SUBUNIT DELTA"/>
    <property type="match status" value="1"/>
</dbReference>
<dbReference type="SUPFAM" id="SSF48019">
    <property type="entry name" value="post-AAA+ oligomerization domain-like"/>
    <property type="match status" value="1"/>
</dbReference>
<evidence type="ECO:0000256" key="6">
    <source>
        <dbReference type="ARBA" id="ARBA00022932"/>
    </source>
</evidence>
<keyword evidence="5" id="KW-0235">DNA replication</keyword>
<dbReference type="EC" id="2.7.7.7" evidence="1"/>
<accession>A0ABU8BLW0</accession>
<dbReference type="InterPro" id="IPR027417">
    <property type="entry name" value="P-loop_NTPase"/>
</dbReference>
<dbReference type="SUPFAM" id="SSF52540">
    <property type="entry name" value="P-loop containing nucleoside triphosphate hydrolases"/>
    <property type="match status" value="1"/>
</dbReference>
<dbReference type="Gene3D" id="1.10.8.60">
    <property type="match status" value="1"/>
</dbReference>
<evidence type="ECO:0000256" key="1">
    <source>
        <dbReference type="ARBA" id="ARBA00012417"/>
    </source>
</evidence>
<protein>
    <recommendedName>
        <fullName evidence="2">DNA polymerase III subunit delta</fullName>
        <ecNumber evidence="1">2.7.7.7</ecNumber>
    </recommendedName>
</protein>
<evidence type="ECO:0000256" key="8">
    <source>
        <dbReference type="ARBA" id="ARBA00049244"/>
    </source>
</evidence>
<keyword evidence="4 10" id="KW-0548">Nucleotidyltransferase</keyword>
<evidence type="ECO:0000256" key="5">
    <source>
        <dbReference type="ARBA" id="ARBA00022705"/>
    </source>
</evidence>
<dbReference type="NCBIfam" id="TIGR01128">
    <property type="entry name" value="holA"/>
    <property type="match status" value="1"/>
</dbReference>
<name>A0ABU8BLW0_9BRAD</name>
<comment type="similarity">
    <text evidence="7">Belongs to the DNA polymerase HolA subunit family.</text>
</comment>
<feature type="domain" description="DNA polymerase III delta N-terminal" evidence="9">
    <location>
        <begin position="31"/>
        <end position="94"/>
    </location>
</feature>
<dbReference type="Pfam" id="PF06144">
    <property type="entry name" value="DNA_pol3_delta"/>
    <property type="match status" value="1"/>
</dbReference>
<evidence type="ECO:0000256" key="7">
    <source>
        <dbReference type="ARBA" id="ARBA00034754"/>
    </source>
</evidence>
<evidence type="ECO:0000313" key="11">
    <source>
        <dbReference type="Proteomes" id="UP001364224"/>
    </source>
</evidence>
<keyword evidence="3 10" id="KW-0808">Transferase</keyword>
<reference evidence="10 11" key="1">
    <citation type="submission" date="2024-02" db="EMBL/GenBank/DDBJ databases">
        <title>Adaptive strategies in a cosmopolitan and abundant soil bacterium.</title>
        <authorList>
            <person name="Carini P."/>
        </authorList>
    </citation>
    <scope>NUCLEOTIDE SEQUENCE [LARGE SCALE GENOMIC DNA]</scope>
    <source>
        <strain evidence="10 11">AZCC 1608</strain>
    </source>
</reference>
<dbReference type="PANTHER" id="PTHR34388">
    <property type="entry name" value="DNA POLYMERASE III SUBUNIT DELTA"/>
    <property type="match status" value="1"/>
</dbReference>
<evidence type="ECO:0000256" key="4">
    <source>
        <dbReference type="ARBA" id="ARBA00022695"/>
    </source>
</evidence>
<evidence type="ECO:0000256" key="2">
    <source>
        <dbReference type="ARBA" id="ARBA00017703"/>
    </source>
</evidence>
<gene>
    <name evidence="10" type="ORF">V1286_007075</name>
</gene>
<evidence type="ECO:0000259" key="9">
    <source>
        <dbReference type="Pfam" id="PF06144"/>
    </source>
</evidence>
<keyword evidence="6" id="KW-0239">DNA-directed DNA polymerase</keyword>
<keyword evidence="11" id="KW-1185">Reference proteome</keyword>
<sequence length="349" mass="37262">MTSERSVVVALRGKDIDAFLARPDAGRPIILLYGPDAGLVRERADALIASAVDDPNDPFSLVRLDGDELSAEPSRLVDEAMTIPMFGGRRAIRVRAGSRSFASGVDTLADSPIKDCRIVIEAGELRPESPLRKACERAKTAVAIACYPDTERDLARLIDEELRSSNLRIAADARAVLMSLLGGDRQASRNELRKLALYAHGKGEIALDDVMTVVSDASELKLDPIVDGAFAGKPDLVESEFAKAMVAGTYPGVIISAAQRQAAWLHKSALAVAEGTPVSTLLESGYPRLHFSRKGAVEIALRNFNAARLAAIIDQLGTAALDMRKQASLASAIAQRALLSIAANAKRRG</sequence>
<organism evidence="10 11">
    <name type="scientific">Bradyrhizobium algeriense</name>
    <dbReference type="NCBI Taxonomy" id="634784"/>
    <lineage>
        <taxon>Bacteria</taxon>
        <taxon>Pseudomonadati</taxon>
        <taxon>Pseudomonadota</taxon>
        <taxon>Alphaproteobacteria</taxon>
        <taxon>Hyphomicrobiales</taxon>
        <taxon>Nitrobacteraceae</taxon>
        <taxon>Bradyrhizobium</taxon>
    </lineage>
</organism>
<comment type="caution">
    <text evidence="10">The sequence shown here is derived from an EMBL/GenBank/DDBJ whole genome shotgun (WGS) entry which is preliminary data.</text>
</comment>
<evidence type="ECO:0000256" key="3">
    <source>
        <dbReference type="ARBA" id="ARBA00022679"/>
    </source>
</evidence>
<proteinExistence type="inferred from homology"/>
<dbReference type="Proteomes" id="UP001364224">
    <property type="component" value="Unassembled WGS sequence"/>
</dbReference>
<dbReference type="InterPro" id="IPR008921">
    <property type="entry name" value="DNA_pol3_clamp-load_cplx_C"/>
</dbReference>
<dbReference type="InterPro" id="IPR010372">
    <property type="entry name" value="DNA_pol3_delta_N"/>
</dbReference>
<comment type="catalytic activity">
    <reaction evidence="8">
        <text>DNA(n) + a 2'-deoxyribonucleoside 5'-triphosphate = DNA(n+1) + diphosphate</text>
        <dbReference type="Rhea" id="RHEA:22508"/>
        <dbReference type="Rhea" id="RHEA-COMP:17339"/>
        <dbReference type="Rhea" id="RHEA-COMP:17340"/>
        <dbReference type="ChEBI" id="CHEBI:33019"/>
        <dbReference type="ChEBI" id="CHEBI:61560"/>
        <dbReference type="ChEBI" id="CHEBI:173112"/>
        <dbReference type="EC" id="2.7.7.7"/>
    </reaction>
</comment>
<dbReference type="InterPro" id="IPR005790">
    <property type="entry name" value="DNA_polIII_delta"/>
</dbReference>